<keyword evidence="13" id="KW-0234">DNA repair</keyword>
<feature type="coiled-coil region" evidence="17">
    <location>
        <begin position="239"/>
        <end position="266"/>
    </location>
</feature>
<feature type="compositionally biased region" description="Polar residues" evidence="18">
    <location>
        <begin position="67"/>
        <end position="77"/>
    </location>
</feature>
<evidence type="ECO:0000256" key="17">
    <source>
        <dbReference type="SAM" id="Coils"/>
    </source>
</evidence>
<dbReference type="EMBL" id="OW152842">
    <property type="protein sequence ID" value="CAH2064761.1"/>
    <property type="molecule type" value="Genomic_DNA"/>
</dbReference>
<evidence type="ECO:0000313" key="21">
    <source>
        <dbReference type="Proteomes" id="UP000837857"/>
    </source>
</evidence>
<dbReference type="CDD" id="cd16450">
    <property type="entry name" value="mRING-C3HGC3_RFWD3"/>
    <property type="match status" value="1"/>
</dbReference>
<evidence type="ECO:0000256" key="16">
    <source>
        <dbReference type="PROSITE-ProRule" id="PRU00175"/>
    </source>
</evidence>
<sequence length="839" mass="93604">MDEPPNGTPPHSSSQGSSSVLIPESPGSPNLLEPASPGTPPAIWDVHQEDDSVTNPDTEPLAVNAAINENSNDSAATVTYEADTSGRSSISWRPVDHIAPQYDDSNSLRPQSSQSDTVAVNYTNEESNSLMSLPEPELGKDDDIGEPPAKVRKLSSPKQSDDMDGETCPICLDSWGNSGEHRLVALKCGHLFGAQCVERWLKAQTARERSCPTCKSRATLKDIRFIYARRLVAADSTQITALQKQVELLQTEKSRAELELQKCRIAHRACVLQLEVLRSTLMKSQVAKEQPVRKTWRFALEKNLEICKDGGCRVLTYNCRTYELYVTQKSVNYLFPGYGIRKVSCVDYKLGQFVHLHPKPIRDITYSQPRDLLLSVGLDSNARIVERGIPSATIQCGMPLWSCSWDYLRSNEFYVGGVGGVIHQYDVRNPNSYIQRLSAPGDMSPVVSLCSTEFGLLSCQLNSCWLWVANMRQWEPRALPVEGPFMSLCYDNESHRALVSCRPGSNGSERSRLTLCKLKASVPSGEVLFEVDQSFAGSSRSTLMSRASWVRAPGASWVAAHSESESTLYLHGLDGARTMSLPAAEPALDVCSVQLNGDTVVAALSASSYKFRYNLLRYTVLTESRSMDQVLHHVAQTVEKQLDSELERLDTLDSNDLEAIRQQRIAEMKQRAKLKQEWIANGHGEYTEIDGEKEFFTVCNKSDNVVCHFYRADTPRCLIVDMHLKTLAKKHVETRFVKLDVERAPFLTGRLKIRVLPTIALVKQNKTKDFIVGFTDLGNCDDFTTEVLEWRIARAEVIEYSGDLLVPPAEARKQRALTVQSKKTIRGRQDSDSDLELSE</sequence>
<dbReference type="PROSITE" id="PS50089">
    <property type="entry name" value="ZF_RING_2"/>
    <property type="match status" value="1"/>
</dbReference>
<organism evidence="20 21">
    <name type="scientific">Iphiclides podalirius</name>
    <name type="common">scarce swallowtail</name>
    <dbReference type="NCBI Taxonomy" id="110791"/>
    <lineage>
        <taxon>Eukaryota</taxon>
        <taxon>Metazoa</taxon>
        <taxon>Ecdysozoa</taxon>
        <taxon>Arthropoda</taxon>
        <taxon>Hexapoda</taxon>
        <taxon>Insecta</taxon>
        <taxon>Pterygota</taxon>
        <taxon>Neoptera</taxon>
        <taxon>Endopterygota</taxon>
        <taxon>Lepidoptera</taxon>
        <taxon>Glossata</taxon>
        <taxon>Ditrysia</taxon>
        <taxon>Papilionoidea</taxon>
        <taxon>Papilionidae</taxon>
        <taxon>Papilioninae</taxon>
        <taxon>Iphiclides</taxon>
    </lineage>
</organism>
<accession>A0ABN8IV56</accession>
<dbReference type="InterPro" id="IPR001841">
    <property type="entry name" value="Znf_RING"/>
</dbReference>
<proteinExistence type="predicted"/>
<dbReference type="Pfam" id="PF23419">
    <property type="entry name" value="WD40_RFWD3"/>
    <property type="match status" value="1"/>
</dbReference>
<dbReference type="SUPFAM" id="SSF57850">
    <property type="entry name" value="RING/U-box"/>
    <property type="match status" value="1"/>
</dbReference>
<dbReference type="InterPro" id="IPR037381">
    <property type="entry name" value="RFWD3"/>
</dbReference>
<keyword evidence="5" id="KW-0963">Cytoplasm</keyword>
<keyword evidence="12" id="KW-0862">Zinc</keyword>
<protein>
    <recommendedName>
        <fullName evidence="4">RING-type E3 ubiquitin transferase</fullName>
        <ecNumber evidence="4">2.3.2.27</ecNumber>
    </recommendedName>
</protein>
<evidence type="ECO:0000259" key="19">
    <source>
        <dbReference type="PROSITE" id="PS50089"/>
    </source>
</evidence>
<dbReference type="Pfam" id="PF00085">
    <property type="entry name" value="Thioredoxin"/>
    <property type="match status" value="1"/>
</dbReference>
<comment type="catalytic activity">
    <reaction evidence="1">
        <text>S-ubiquitinyl-[E2 ubiquitin-conjugating enzyme]-L-cysteine + [acceptor protein]-L-lysine = [E2 ubiquitin-conjugating enzyme]-L-cysteine + N(6)-ubiquitinyl-[acceptor protein]-L-lysine.</text>
        <dbReference type="EC" id="2.3.2.27"/>
    </reaction>
</comment>
<dbReference type="InterPro" id="IPR036249">
    <property type="entry name" value="Thioredoxin-like_sf"/>
</dbReference>
<feature type="non-terminal residue" evidence="20">
    <location>
        <position position="1"/>
    </location>
</feature>
<evidence type="ECO:0000313" key="20">
    <source>
        <dbReference type="EMBL" id="CAH2064761.1"/>
    </source>
</evidence>
<dbReference type="CDD" id="cd02989">
    <property type="entry name" value="Phd_like_TxnDC9"/>
    <property type="match status" value="1"/>
</dbReference>
<evidence type="ECO:0000256" key="13">
    <source>
        <dbReference type="ARBA" id="ARBA00023204"/>
    </source>
</evidence>
<keyword evidence="11" id="KW-0833">Ubl conjugation pathway</keyword>
<dbReference type="InterPro" id="IPR056527">
    <property type="entry name" value="WD40_RFWD3"/>
</dbReference>
<evidence type="ECO:0000256" key="18">
    <source>
        <dbReference type="SAM" id="MobiDB-lite"/>
    </source>
</evidence>
<evidence type="ECO:0000256" key="7">
    <source>
        <dbReference type="ARBA" id="ARBA00022679"/>
    </source>
</evidence>
<evidence type="ECO:0000256" key="5">
    <source>
        <dbReference type="ARBA" id="ARBA00022490"/>
    </source>
</evidence>
<dbReference type="InterPro" id="IPR036322">
    <property type="entry name" value="WD40_repeat_dom_sf"/>
</dbReference>
<evidence type="ECO:0000256" key="6">
    <source>
        <dbReference type="ARBA" id="ARBA00022574"/>
    </source>
</evidence>
<evidence type="ECO:0000256" key="8">
    <source>
        <dbReference type="ARBA" id="ARBA00022737"/>
    </source>
</evidence>
<feature type="region of interest" description="Disordered" evidence="18">
    <location>
        <begin position="1"/>
        <end position="92"/>
    </location>
</feature>
<dbReference type="Pfam" id="PF13639">
    <property type="entry name" value="zf-RING_2"/>
    <property type="match status" value="1"/>
</dbReference>
<keyword evidence="6" id="KW-0853">WD repeat</keyword>
<evidence type="ECO:0000256" key="10">
    <source>
        <dbReference type="ARBA" id="ARBA00022771"/>
    </source>
</evidence>
<feature type="coiled-coil region" evidence="17">
    <location>
        <begin position="635"/>
        <end position="677"/>
    </location>
</feature>
<feature type="region of interest" description="Disordered" evidence="18">
    <location>
        <begin position="125"/>
        <end position="163"/>
    </location>
</feature>
<dbReference type="InterPro" id="IPR013083">
    <property type="entry name" value="Znf_RING/FYVE/PHD"/>
</dbReference>
<dbReference type="Gene3D" id="3.40.30.10">
    <property type="entry name" value="Glutaredoxin"/>
    <property type="match status" value="1"/>
</dbReference>
<evidence type="ECO:0000256" key="3">
    <source>
        <dbReference type="ARBA" id="ARBA00004906"/>
    </source>
</evidence>
<dbReference type="Gene3D" id="2.130.10.10">
    <property type="entry name" value="YVTN repeat-like/Quinoprotein amine dehydrogenase"/>
    <property type="match status" value="1"/>
</dbReference>
<evidence type="ECO:0000256" key="9">
    <source>
        <dbReference type="ARBA" id="ARBA00022763"/>
    </source>
</evidence>
<evidence type="ECO:0000256" key="15">
    <source>
        <dbReference type="ARBA" id="ARBA00034306"/>
    </source>
</evidence>
<keyword evidence="14" id="KW-0539">Nucleus</keyword>
<keyword evidence="10 16" id="KW-0863">Zinc-finger</keyword>
<name>A0ABN8IV56_9NEOP</name>
<evidence type="ECO:0000256" key="14">
    <source>
        <dbReference type="ARBA" id="ARBA00023242"/>
    </source>
</evidence>
<keyword evidence="21" id="KW-1185">Reference proteome</keyword>
<dbReference type="Gene3D" id="3.30.40.10">
    <property type="entry name" value="Zinc/RING finger domain, C3HC4 (zinc finger)"/>
    <property type="match status" value="1"/>
</dbReference>
<evidence type="ECO:0000256" key="4">
    <source>
        <dbReference type="ARBA" id="ARBA00012483"/>
    </source>
</evidence>
<evidence type="ECO:0000256" key="12">
    <source>
        <dbReference type="ARBA" id="ARBA00022833"/>
    </source>
</evidence>
<evidence type="ECO:0000256" key="11">
    <source>
        <dbReference type="ARBA" id="ARBA00022786"/>
    </source>
</evidence>
<gene>
    <name evidence="20" type="ORF">IPOD504_LOCUS12886</name>
</gene>
<comment type="subcellular location">
    <subcellularLocation>
        <location evidence="2">Cytoplasm</location>
    </subcellularLocation>
    <subcellularLocation>
        <location evidence="15">Nucleus</location>
        <location evidence="15">Nuclear body</location>
    </subcellularLocation>
</comment>
<dbReference type="SMART" id="SM00184">
    <property type="entry name" value="RING"/>
    <property type="match status" value="1"/>
</dbReference>
<dbReference type="Proteomes" id="UP000837857">
    <property type="component" value="Chromosome 30"/>
</dbReference>
<dbReference type="EC" id="2.3.2.27" evidence="4"/>
<dbReference type="InterPro" id="IPR013766">
    <property type="entry name" value="Thioredoxin_domain"/>
</dbReference>
<feature type="domain" description="RING-type" evidence="19">
    <location>
        <begin position="168"/>
        <end position="215"/>
    </location>
</feature>
<keyword evidence="9" id="KW-0227">DNA damage</keyword>
<dbReference type="InterPro" id="IPR015943">
    <property type="entry name" value="WD40/YVTN_repeat-like_dom_sf"/>
</dbReference>
<reference evidence="20" key="1">
    <citation type="submission" date="2022-03" db="EMBL/GenBank/DDBJ databases">
        <authorList>
            <person name="Martin H S."/>
        </authorList>
    </citation>
    <scope>NUCLEOTIDE SEQUENCE</scope>
</reference>
<dbReference type="PANTHER" id="PTHR16047:SF7">
    <property type="entry name" value="E3 UBIQUITIN-PROTEIN LIGASE RFWD3"/>
    <property type="match status" value="1"/>
</dbReference>
<evidence type="ECO:0000256" key="1">
    <source>
        <dbReference type="ARBA" id="ARBA00000900"/>
    </source>
</evidence>
<dbReference type="SUPFAM" id="SSF50978">
    <property type="entry name" value="WD40 repeat-like"/>
    <property type="match status" value="1"/>
</dbReference>
<keyword evidence="8" id="KW-0677">Repeat</keyword>
<keyword evidence="7" id="KW-0808">Transferase</keyword>
<evidence type="ECO:0000256" key="2">
    <source>
        <dbReference type="ARBA" id="ARBA00004496"/>
    </source>
</evidence>
<dbReference type="SUPFAM" id="SSF52833">
    <property type="entry name" value="Thioredoxin-like"/>
    <property type="match status" value="1"/>
</dbReference>
<keyword evidence="17" id="KW-0175">Coiled coil</keyword>
<keyword evidence="10 16" id="KW-0479">Metal-binding</keyword>
<dbReference type="PANTHER" id="PTHR16047">
    <property type="entry name" value="RFWD3 PROTEIN"/>
    <property type="match status" value="1"/>
</dbReference>
<comment type="pathway">
    <text evidence="3">Protein modification; protein ubiquitination.</text>
</comment>